<feature type="compositionally biased region" description="Polar residues" evidence="1">
    <location>
        <begin position="112"/>
        <end position="127"/>
    </location>
</feature>
<dbReference type="AlphaFoldDB" id="A0A2S4VLB4"/>
<name>A0A2S4VLB4_9BASI</name>
<feature type="chain" id="PRO_5015497918" evidence="2">
    <location>
        <begin position="22"/>
        <end position="552"/>
    </location>
</feature>
<accession>A0A2S4VLB4</accession>
<evidence type="ECO:0000256" key="2">
    <source>
        <dbReference type="SAM" id="SignalP"/>
    </source>
</evidence>
<feature type="signal peptide" evidence="2">
    <location>
        <begin position="1"/>
        <end position="21"/>
    </location>
</feature>
<protein>
    <submittedName>
        <fullName evidence="3">Uncharacterized protein</fullName>
    </submittedName>
</protein>
<gene>
    <name evidence="3" type="ORF">PSTT_06190</name>
</gene>
<evidence type="ECO:0000256" key="1">
    <source>
        <dbReference type="SAM" id="MobiDB-lite"/>
    </source>
</evidence>
<feature type="region of interest" description="Disordered" evidence="1">
    <location>
        <begin position="109"/>
        <end position="155"/>
    </location>
</feature>
<evidence type="ECO:0000313" key="3">
    <source>
        <dbReference type="EMBL" id="POW10344.1"/>
    </source>
</evidence>
<dbReference type="Proteomes" id="UP000239156">
    <property type="component" value="Unassembled WGS sequence"/>
</dbReference>
<sequence length="552" mass="61795">MQGRHCASILLVVCVFGYALCSEEAVIPIGLPKANIGEASCSFDFQKGESQPIGTTEALSLFPLVPGGTRNTQKRVPDTLAQEDHHSKRPRPTYAREEFDGHLLELFAHGKQPSSPDLSTLTPNQVDETSRPATDPEEQGAVYSRVRPAAPGRSPVPEKLLNELQRTALESGATNQIARAFSHSKSSPMQPLRKVDSATATARILGEKQRSFWIDLSSPTLDWNPPVIDQKAALATHFMAIHFQQAVARLPCSAELNRMHESHLILLPFVYQLMLKPLTTVNWSTALLVWRNLWHEEENLGTGSSTEEVLKKFLWISHFISEATIPEIFQDVPKIYTKIGVRKARDGFHCFNHETRIIKLLSDGRMALNDLSKPQLASLQYLKSIIASECHEVSPDLVGSADTAPAWELVLSDIETKAHQITAEASETVVVAKKIKEAQWSFLLESLWEKVVFKPGGRELMACAYLLKPPTSLKGEIENLFRIVQLDRSELPVFQAKPFLLRHLIKQFDKKIKPNDGTRTQLEGRFLSEKIHNFFAKATKKFDITTTIDKST</sequence>
<dbReference type="EMBL" id="PKSL01000047">
    <property type="protein sequence ID" value="POW10344.1"/>
    <property type="molecule type" value="Genomic_DNA"/>
</dbReference>
<dbReference type="VEuPathDB" id="FungiDB:PSHT_02876"/>
<keyword evidence="4" id="KW-1185">Reference proteome</keyword>
<proteinExistence type="predicted"/>
<keyword evidence="2" id="KW-0732">Signal</keyword>
<comment type="caution">
    <text evidence="3">The sequence shown here is derived from an EMBL/GenBank/DDBJ whole genome shotgun (WGS) entry which is preliminary data.</text>
</comment>
<evidence type="ECO:0000313" key="4">
    <source>
        <dbReference type="Proteomes" id="UP000239156"/>
    </source>
</evidence>
<reference evidence="3" key="1">
    <citation type="submission" date="2017-12" db="EMBL/GenBank/DDBJ databases">
        <title>Gene loss provides genomic basis for host adaptation in cereal stripe rust fungi.</title>
        <authorList>
            <person name="Xia C."/>
        </authorList>
    </citation>
    <scope>NUCLEOTIDE SEQUENCE [LARGE SCALE GENOMIC DNA]</scope>
    <source>
        <strain evidence="3">93-210</strain>
    </source>
</reference>
<feature type="region of interest" description="Disordered" evidence="1">
    <location>
        <begin position="62"/>
        <end position="92"/>
    </location>
</feature>
<dbReference type="VEuPathDB" id="FungiDB:PSTT_06190"/>
<organism evidence="3 4">
    <name type="scientific">Puccinia striiformis</name>
    <dbReference type="NCBI Taxonomy" id="27350"/>
    <lineage>
        <taxon>Eukaryota</taxon>
        <taxon>Fungi</taxon>
        <taxon>Dikarya</taxon>
        <taxon>Basidiomycota</taxon>
        <taxon>Pucciniomycotina</taxon>
        <taxon>Pucciniomycetes</taxon>
        <taxon>Pucciniales</taxon>
        <taxon>Pucciniaceae</taxon>
        <taxon>Puccinia</taxon>
    </lineage>
</organism>